<dbReference type="InterPro" id="IPR014757">
    <property type="entry name" value="Tscrpt_reg_IclR_C"/>
</dbReference>
<dbReference type="Proteomes" id="UP000609874">
    <property type="component" value="Unassembled WGS sequence"/>
</dbReference>
<dbReference type="InterPro" id="IPR005471">
    <property type="entry name" value="Tscrpt_reg_IclR_N"/>
</dbReference>
<dbReference type="SMART" id="SM00346">
    <property type="entry name" value="HTH_ICLR"/>
    <property type="match status" value="1"/>
</dbReference>
<keyword evidence="3" id="KW-0804">Transcription</keyword>
<keyword evidence="1" id="KW-0805">Transcription regulation</keyword>
<dbReference type="Gene3D" id="3.30.450.40">
    <property type="match status" value="1"/>
</dbReference>
<dbReference type="SUPFAM" id="SSF55781">
    <property type="entry name" value="GAF domain-like"/>
    <property type="match status" value="1"/>
</dbReference>
<keyword evidence="7" id="KW-1185">Reference proteome</keyword>
<dbReference type="Gene3D" id="1.10.10.10">
    <property type="entry name" value="Winged helix-like DNA-binding domain superfamily/Winged helix DNA-binding domain"/>
    <property type="match status" value="1"/>
</dbReference>
<evidence type="ECO:0000259" key="5">
    <source>
        <dbReference type="PROSITE" id="PS51078"/>
    </source>
</evidence>
<feature type="domain" description="HTH iclR-type" evidence="4">
    <location>
        <begin position="14"/>
        <end position="74"/>
    </location>
</feature>
<evidence type="ECO:0000256" key="1">
    <source>
        <dbReference type="ARBA" id="ARBA00023015"/>
    </source>
</evidence>
<keyword evidence="2" id="KW-0238">DNA-binding</keyword>
<gene>
    <name evidence="6" type="ORF">H9639_01510</name>
</gene>
<reference evidence="6 7" key="1">
    <citation type="submission" date="2020-08" db="EMBL/GenBank/DDBJ databases">
        <title>A Genomic Blueprint of the Chicken Gut Microbiome.</title>
        <authorList>
            <person name="Gilroy R."/>
            <person name="Ravi A."/>
            <person name="Getino M."/>
            <person name="Pursley I."/>
            <person name="Horton D.L."/>
            <person name="Alikhan N.-F."/>
            <person name="Baker D."/>
            <person name="Gharbi K."/>
            <person name="Hall N."/>
            <person name="Watson M."/>
            <person name="Adriaenssens E.M."/>
            <person name="Foster-Nyarko E."/>
            <person name="Jarju S."/>
            <person name="Secka A."/>
            <person name="Antonio M."/>
            <person name="Oren A."/>
            <person name="Chaudhuri R."/>
            <person name="La Ragione R.M."/>
            <person name="Hildebrand F."/>
            <person name="Pallen M.J."/>
        </authorList>
    </citation>
    <scope>NUCLEOTIDE SEQUENCE [LARGE SCALE GENOMIC DNA]</scope>
    <source>
        <strain evidence="6 7">Sa2CUA1</strain>
    </source>
</reference>
<feature type="domain" description="IclR-ED" evidence="5">
    <location>
        <begin position="74"/>
        <end position="257"/>
    </location>
</feature>
<evidence type="ECO:0000256" key="2">
    <source>
        <dbReference type="ARBA" id="ARBA00023125"/>
    </source>
</evidence>
<organism evidence="6 7">
    <name type="scientific">Arthrobacter gallicola</name>
    <dbReference type="NCBI Taxonomy" id="2762225"/>
    <lineage>
        <taxon>Bacteria</taxon>
        <taxon>Bacillati</taxon>
        <taxon>Actinomycetota</taxon>
        <taxon>Actinomycetes</taxon>
        <taxon>Micrococcales</taxon>
        <taxon>Micrococcaceae</taxon>
        <taxon>Arthrobacter</taxon>
    </lineage>
</organism>
<proteinExistence type="predicted"/>
<sequence>MQNMRIVKKPGYAVDSVDRALQLILLLQETEWLRIGQAAKALGVAPSTAHRLMSTLVYRGFALQDDQHRYCAGPALHPEPAVGAERALVAAARPHLEALAARVQETVNLVERVGATARYLATVEGPQLLRVGNRAGTILPAHVSAAGKAILSTLPDEMVSAVCARQPPHGGSALTAAEMQELQAELRDVRSRGFAVNLGRTEPDLAAVGAPLASGNRPAALALSISAPLSRARQIQDPAAVEALLTCCAALRLELETQGRL</sequence>
<dbReference type="PROSITE" id="PS51078">
    <property type="entry name" value="ICLR_ED"/>
    <property type="match status" value="1"/>
</dbReference>
<dbReference type="PANTHER" id="PTHR30136:SF24">
    <property type="entry name" value="HTH-TYPE TRANSCRIPTIONAL REPRESSOR ALLR"/>
    <property type="match status" value="1"/>
</dbReference>
<accession>A0ABR8UNM7</accession>
<dbReference type="InterPro" id="IPR036390">
    <property type="entry name" value="WH_DNA-bd_sf"/>
</dbReference>
<dbReference type="PROSITE" id="PS51077">
    <property type="entry name" value="HTH_ICLR"/>
    <property type="match status" value="1"/>
</dbReference>
<dbReference type="InterPro" id="IPR029016">
    <property type="entry name" value="GAF-like_dom_sf"/>
</dbReference>
<dbReference type="PANTHER" id="PTHR30136">
    <property type="entry name" value="HELIX-TURN-HELIX TRANSCRIPTIONAL REGULATOR, ICLR FAMILY"/>
    <property type="match status" value="1"/>
</dbReference>
<dbReference type="Pfam" id="PF09339">
    <property type="entry name" value="HTH_IclR"/>
    <property type="match status" value="1"/>
</dbReference>
<evidence type="ECO:0000313" key="6">
    <source>
        <dbReference type="EMBL" id="MBD7993975.1"/>
    </source>
</evidence>
<evidence type="ECO:0000313" key="7">
    <source>
        <dbReference type="Proteomes" id="UP000609874"/>
    </source>
</evidence>
<comment type="caution">
    <text evidence="6">The sequence shown here is derived from an EMBL/GenBank/DDBJ whole genome shotgun (WGS) entry which is preliminary data.</text>
</comment>
<evidence type="ECO:0000259" key="4">
    <source>
        <dbReference type="PROSITE" id="PS51077"/>
    </source>
</evidence>
<protein>
    <submittedName>
        <fullName evidence="6">IclR family transcriptional regulator</fullName>
    </submittedName>
</protein>
<name>A0ABR8UNM7_9MICC</name>
<evidence type="ECO:0000256" key="3">
    <source>
        <dbReference type="ARBA" id="ARBA00023163"/>
    </source>
</evidence>
<dbReference type="Pfam" id="PF01614">
    <property type="entry name" value="IclR_C"/>
    <property type="match status" value="1"/>
</dbReference>
<dbReference type="EMBL" id="JACSQD010000001">
    <property type="protein sequence ID" value="MBD7993975.1"/>
    <property type="molecule type" value="Genomic_DNA"/>
</dbReference>
<dbReference type="SUPFAM" id="SSF46785">
    <property type="entry name" value="Winged helix' DNA-binding domain"/>
    <property type="match status" value="1"/>
</dbReference>
<dbReference type="InterPro" id="IPR036388">
    <property type="entry name" value="WH-like_DNA-bd_sf"/>
</dbReference>
<dbReference type="InterPro" id="IPR050707">
    <property type="entry name" value="HTH_MetabolicPath_Reg"/>
</dbReference>